<dbReference type="KEGG" id="ago:AGOS_AAR117C"/>
<keyword evidence="4" id="KW-1185">Reference proteome</keyword>
<dbReference type="Proteomes" id="UP000000591">
    <property type="component" value="Chromosome I"/>
</dbReference>
<gene>
    <name evidence="3" type="ORF">AGOS_AAR117C</name>
</gene>
<dbReference type="GO" id="GO:0003735">
    <property type="term" value="F:structural constituent of ribosome"/>
    <property type="evidence" value="ECO:0007669"/>
    <property type="project" value="EnsemblFungi"/>
</dbReference>
<dbReference type="eggNOG" id="ENOG502QTCF">
    <property type="taxonomic scope" value="Eukaryota"/>
</dbReference>
<reference evidence="3 4" key="1">
    <citation type="journal article" date="2004" name="Science">
        <title>The Ashbya gossypii genome as a tool for mapping the ancient Saccharomyces cerevisiae genome.</title>
        <authorList>
            <person name="Dietrich F.S."/>
            <person name="Voegeli S."/>
            <person name="Brachat S."/>
            <person name="Lerch A."/>
            <person name="Gates K."/>
            <person name="Steiner S."/>
            <person name="Mohr C."/>
            <person name="Pohlmann R."/>
            <person name="Luedi P."/>
            <person name="Choi S."/>
            <person name="Wing R.A."/>
            <person name="Flavier A."/>
            <person name="Gaffney T.D."/>
            <person name="Philippsen P."/>
        </authorList>
    </citation>
    <scope>NUCLEOTIDE SEQUENCE [LARGE SCALE GENOMIC DNA]</scope>
    <source>
        <strain evidence="4">ATCC 10895 / CBS 109.51 / FGSC 9923 / NRRL Y-1056</strain>
    </source>
</reference>
<evidence type="ECO:0000256" key="1">
    <source>
        <dbReference type="SAM" id="Coils"/>
    </source>
</evidence>
<protein>
    <submittedName>
        <fullName evidence="3">AAR117Cp</fullName>
    </submittedName>
</protein>
<dbReference type="RefSeq" id="NP_982659.1">
    <property type="nucleotide sequence ID" value="NM_208012.1"/>
</dbReference>
<dbReference type="OrthoDB" id="5223508at2759"/>
<keyword evidence="1" id="KW-0175">Coiled coil</keyword>
<dbReference type="EMBL" id="AE016814">
    <property type="protein sequence ID" value="AAS50483.1"/>
    <property type="molecule type" value="Genomic_DNA"/>
</dbReference>
<feature type="coiled-coil region" evidence="1">
    <location>
        <begin position="115"/>
        <end position="146"/>
    </location>
</feature>
<dbReference type="InParanoid" id="Q75EU4"/>
<name>Q75EU4_EREGS</name>
<proteinExistence type="predicted"/>
<dbReference type="FunCoup" id="Q75EU4">
    <property type="interactions" value="136"/>
</dbReference>
<dbReference type="GeneID" id="4618589"/>
<organism evidence="3 4">
    <name type="scientific">Eremothecium gossypii (strain ATCC 10895 / CBS 109.51 / FGSC 9923 / NRRL Y-1056)</name>
    <name type="common">Yeast</name>
    <name type="synonym">Ashbya gossypii</name>
    <dbReference type="NCBI Taxonomy" id="284811"/>
    <lineage>
        <taxon>Eukaryota</taxon>
        <taxon>Fungi</taxon>
        <taxon>Dikarya</taxon>
        <taxon>Ascomycota</taxon>
        <taxon>Saccharomycotina</taxon>
        <taxon>Saccharomycetes</taxon>
        <taxon>Saccharomycetales</taxon>
        <taxon>Saccharomycetaceae</taxon>
        <taxon>Eremothecium</taxon>
    </lineage>
</organism>
<dbReference type="InterPro" id="IPR058940">
    <property type="entry name" value="mS26_fungi"/>
</dbReference>
<evidence type="ECO:0000256" key="2">
    <source>
        <dbReference type="SAM" id="MobiDB-lite"/>
    </source>
</evidence>
<dbReference type="OMA" id="VGYADNI"/>
<dbReference type="AlphaFoldDB" id="Q75EU4"/>
<dbReference type="CDD" id="cd23703">
    <property type="entry name" value="mS26_PET12"/>
    <property type="match status" value="1"/>
</dbReference>
<evidence type="ECO:0000313" key="4">
    <source>
        <dbReference type="Proteomes" id="UP000000591"/>
    </source>
</evidence>
<accession>Q75EU4</accession>
<evidence type="ECO:0000313" key="3">
    <source>
        <dbReference type="EMBL" id="AAS50483.1"/>
    </source>
</evidence>
<dbReference type="STRING" id="284811.Q75EU4"/>
<dbReference type="Pfam" id="PF26163">
    <property type="entry name" value="mS26"/>
    <property type="match status" value="1"/>
</dbReference>
<dbReference type="GO" id="GO:0005763">
    <property type="term" value="C:mitochondrial small ribosomal subunit"/>
    <property type="evidence" value="ECO:0007669"/>
    <property type="project" value="EnsemblFungi"/>
</dbReference>
<reference evidence="4" key="2">
    <citation type="journal article" date="2013" name="G3 (Bethesda)">
        <title>Genomes of Ashbya fungi isolated from insects reveal four mating-type loci, numerous translocations, lack of transposons, and distinct gene duplications.</title>
        <authorList>
            <person name="Dietrich F.S."/>
            <person name="Voegeli S."/>
            <person name="Kuo S."/>
            <person name="Philippsen P."/>
        </authorList>
    </citation>
    <scope>GENOME REANNOTATION</scope>
    <source>
        <strain evidence="4">ATCC 10895 / CBS 109.51 / FGSC 9923 / NRRL Y-1056</strain>
    </source>
</reference>
<feature type="region of interest" description="Disordered" evidence="2">
    <location>
        <begin position="38"/>
        <end position="64"/>
    </location>
</feature>
<dbReference type="HOGENOM" id="CLU_079416_0_0_1"/>
<sequence>MGKVIAKFGFKSGILPKPRPILKHPTVNMTAKVQEALAPKPKGPSGVGYADNIAHPAGSRREPEPVKFIDVEQMIKATVPEPQQARQPASEQQAAKNRIAAMRREYLSDAFRAEERRLLRQEELLRQRQQLLEEESQRQLAEATRERASDLTIPTLEELVNEPLMRQRTPEEQKLVDMKRKHNREVLALRIQERRMAQLVSLYHAAEEYIVTEPQLLRHIDEVFSSENAHTLKNRPLVSASGRENENERAVLDTLFGTVAAGRFDGLPAVRDFLAGEQRAAASAPAPDSASQPPVN</sequence>